<feature type="transmembrane region" description="Helical" evidence="5">
    <location>
        <begin position="35"/>
        <end position="56"/>
    </location>
</feature>
<keyword evidence="2" id="KW-0238">DNA-binding</keyword>
<keyword evidence="1" id="KW-0805">Transcription regulation</keyword>
<reference evidence="8" key="1">
    <citation type="journal article" date="2019" name="Int. J. Syst. Evol. Microbiol.">
        <title>The Global Catalogue of Microorganisms (GCM) 10K type strain sequencing project: providing services to taxonomists for standard genome sequencing and annotation.</title>
        <authorList>
            <consortium name="The Broad Institute Genomics Platform"/>
            <consortium name="The Broad Institute Genome Sequencing Center for Infectious Disease"/>
            <person name="Wu L."/>
            <person name="Ma J."/>
        </authorList>
    </citation>
    <scope>NUCLEOTIDE SEQUENCE [LARGE SCALE GENOMIC DNA]</scope>
    <source>
        <strain evidence="8">JCM 16112</strain>
    </source>
</reference>
<feature type="coiled-coil region" evidence="4">
    <location>
        <begin position="67"/>
        <end position="94"/>
    </location>
</feature>
<keyword evidence="5" id="KW-1133">Transmembrane helix</keyword>
<dbReference type="PANTHER" id="PTHR44688:SF16">
    <property type="entry name" value="DNA-BINDING TRANSCRIPTIONAL ACTIVATOR DEVR_DOSR"/>
    <property type="match status" value="1"/>
</dbReference>
<keyword evidence="3" id="KW-0804">Transcription</keyword>
<evidence type="ECO:0000259" key="6">
    <source>
        <dbReference type="PROSITE" id="PS50043"/>
    </source>
</evidence>
<dbReference type="EMBL" id="BAAAFI010000048">
    <property type="protein sequence ID" value="GAA0881095.1"/>
    <property type="molecule type" value="Genomic_DNA"/>
</dbReference>
<dbReference type="SMART" id="SM00421">
    <property type="entry name" value="HTH_LUXR"/>
    <property type="match status" value="1"/>
</dbReference>
<name>A0ABP3YHP7_9BACT</name>
<dbReference type="PRINTS" id="PR00038">
    <property type="entry name" value="HTHLUXR"/>
</dbReference>
<evidence type="ECO:0000256" key="1">
    <source>
        <dbReference type="ARBA" id="ARBA00023015"/>
    </source>
</evidence>
<dbReference type="PANTHER" id="PTHR44688">
    <property type="entry name" value="DNA-BINDING TRANSCRIPTIONAL ACTIVATOR DEVR_DOSR"/>
    <property type="match status" value="1"/>
</dbReference>
<organism evidence="7 8">
    <name type="scientific">Algoriphagus jejuensis</name>
    <dbReference type="NCBI Taxonomy" id="419934"/>
    <lineage>
        <taxon>Bacteria</taxon>
        <taxon>Pseudomonadati</taxon>
        <taxon>Bacteroidota</taxon>
        <taxon>Cytophagia</taxon>
        <taxon>Cytophagales</taxon>
        <taxon>Cyclobacteriaceae</taxon>
        <taxon>Algoriphagus</taxon>
    </lineage>
</organism>
<keyword evidence="4" id="KW-0175">Coiled coil</keyword>
<evidence type="ECO:0000256" key="4">
    <source>
        <dbReference type="SAM" id="Coils"/>
    </source>
</evidence>
<protein>
    <recommendedName>
        <fullName evidence="6">HTH luxR-type domain-containing protein</fullName>
    </recommendedName>
</protein>
<comment type="caution">
    <text evidence="7">The sequence shown here is derived from an EMBL/GenBank/DDBJ whole genome shotgun (WGS) entry which is preliminary data.</text>
</comment>
<dbReference type="InterPro" id="IPR036388">
    <property type="entry name" value="WH-like_DNA-bd_sf"/>
</dbReference>
<keyword evidence="5" id="KW-0472">Membrane</keyword>
<keyword evidence="5" id="KW-0812">Transmembrane</keyword>
<proteinExistence type="predicted"/>
<dbReference type="CDD" id="cd06170">
    <property type="entry name" value="LuxR_C_like"/>
    <property type="match status" value="1"/>
</dbReference>
<keyword evidence="8" id="KW-1185">Reference proteome</keyword>
<dbReference type="Pfam" id="PF00196">
    <property type="entry name" value="GerE"/>
    <property type="match status" value="1"/>
</dbReference>
<evidence type="ECO:0000313" key="7">
    <source>
        <dbReference type="EMBL" id="GAA0881095.1"/>
    </source>
</evidence>
<evidence type="ECO:0000256" key="3">
    <source>
        <dbReference type="ARBA" id="ARBA00023163"/>
    </source>
</evidence>
<dbReference type="Gene3D" id="1.10.10.10">
    <property type="entry name" value="Winged helix-like DNA-binding domain superfamily/Winged helix DNA-binding domain"/>
    <property type="match status" value="1"/>
</dbReference>
<dbReference type="InterPro" id="IPR000792">
    <property type="entry name" value="Tscrpt_reg_LuxR_C"/>
</dbReference>
<evidence type="ECO:0000313" key="8">
    <source>
        <dbReference type="Proteomes" id="UP001500469"/>
    </source>
</evidence>
<dbReference type="Proteomes" id="UP001500469">
    <property type="component" value="Unassembled WGS sequence"/>
</dbReference>
<gene>
    <name evidence="7" type="ORF">GCM10009119_40650</name>
</gene>
<evidence type="ECO:0000256" key="2">
    <source>
        <dbReference type="ARBA" id="ARBA00023125"/>
    </source>
</evidence>
<feature type="domain" description="HTH luxR-type" evidence="6">
    <location>
        <begin position="81"/>
        <end position="145"/>
    </location>
</feature>
<evidence type="ECO:0000256" key="5">
    <source>
        <dbReference type="SAM" id="Phobius"/>
    </source>
</evidence>
<accession>A0ABP3YHP7</accession>
<dbReference type="SUPFAM" id="SSF46894">
    <property type="entry name" value="C-terminal effector domain of the bipartite response regulators"/>
    <property type="match status" value="1"/>
</dbReference>
<dbReference type="InterPro" id="IPR016032">
    <property type="entry name" value="Sig_transdc_resp-reg_C-effctor"/>
</dbReference>
<dbReference type="RefSeq" id="WP_343854784.1">
    <property type="nucleotide sequence ID" value="NZ_BAAAFI010000048.1"/>
</dbReference>
<sequence length="145" mass="16752">MLYKYQKYLLGIALVLLSIAISIRGSDGKISLVLHNYPVLIFLMVLVSLFLGAAYFQINSRRISSLLSQIREQSKNKNEEIEVLLDELSERQKEVYNLIVSGKTNKEIMTELFIEQSTLKSHINQIYKKLNIKSRSELKSKAKTW</sequence>
<dbReference type="PROSITE" id="PS50043">
    <property type="entry name" value="HTH_LUXR_2"/>
    <property type="match status" value="1"/>
</dbReference>